<dbReference type="GO" id="GO:0005886">
    <property type="term" value="C:plasma membrane"/>
    <property type="evidence" value="ECO:0007669"/>
    <property type="project" value="UniProtKB-SubCell"/>
</dbReference>
<evidence type="ECO:0000256" key="5">
    <source>
        <dbReference type="ARBA" id="ARBA00023136"/>
    </source>
</evidence>
<keyword evidence="7" id="KW-0812">Transmembrane</keyword>
<dbReference type="PANTHER" id="PTHR38344:SF1">
    <property type="entry name" value="INORGANIC CARBON TRANSPORTER SUBUNIT DABA-RELATED"/>
    <property type="match status" value="1"/>
</dbReference>
<dbReference type="STRING" id="1675527.AIOL_000080"/>
<evidence type="ECO:0000256" key="6">
    <source>
        <dbReference type="HAMAP-Rule" id="MF_01871"/>
    </source>
</evidence>
<dbReference type="PANTHER" id="PTHR38344">
    <property type="entry name" value="UPF0753 PROTEIN AQ_863"/>
    <property type="match status" value="1"/>
</dbReference>
<dbReference type="InterPro" id="IPR018752">
    <property type="entry name" value="DabA"/>
</dbReference>
<protein>
    <recommendedName>
        <fullName evidence="6">Probable inorganic carbon transporter subunit DabA</fullName>
    </recommendedName>
</protein>
<dbReference type="OrthoDB" id="9805101at2"/>
<dbReference type="GO" id="GO:0008270">
    <property type="term" value="F:zinc ion binding"/>
    <property type="evidence" value="ECO:0007669"/>
    <property type="project" value="UniProtKB-UniRule"/>
</dbReference>
<keyword evidence="3 6" id="KW-0479">Metal-binding</keyword>
<evidence type="ECO:0000256" key="4">
    <source>
        <dbReference type="ARBA" id="ARBA00022833"/>
    </source>
</evidence>
<keyword evidence="5 6" id="KW-0472">Membrane</keyword>
<sequence length="1251" mass="138942">MALDAADTTRQIVRSATGVFDPRVISDKDRQDLSHHVAHIAHMLSEQGPMSVTFVHNNTLLGLQSMHFEDAIKKSESFSGGRGYLDNAAYRDYHARGRITDGDIRDALSQRKDLDLDKEVAKTSAGKITAGEIYHLNMVHGFDGLSPDQLKDKLFGDDALSSLDAGISETARTALVAAAREDAAELGKINNLVEFAAWLGATLGLELAESGPDMALLEDEVEATLRDLFDIEATPSDLAAFINAHPEAWAARNLFHAVLDQLDLQAPTEGSDEAEMDRVNADAQTMAQLGGPLIPTEPKRRAAIKEVVTEEIDALDQIEARGPAEVERARVAWTILHGLGEDSIDRAGYAALTTLLTQRGAKTGAEAKLPDDLRRIDPRGQMTRYAEDMLTADLSALEAGENHADFLERITDAEITKHVNDYMIGVCSAFLDEGLASWHMPSRATGFFDSWRNLVRNDRSFDFDGVTDWRGAVGQLPLSATDAVISQLVELGIDQSAWSDYCGRALAHLRGWAGMIFWRQENGGYGRQQAQPIDLMQYLAVRLFYQNLLVTKAATSNWNLQPGMEALRAHFSSHLDEYFVRRELYAGHLSDALTQQAQALVQATGRRRDLSQRWQALADQVWAERHRGNETRAAADKGWRLYRLAQHLGVPAAEIRKMSKKNRDGLLTAMDEFAGKDHGPAWLLAFEKNYRDEICNALALNRGRGRWLSRKESRPKSQIVFCIDEREESIHRHYEELDPGHETLGAAGFFGVAMEYRGLDEHGHTPLCPAPVTPEHRILEIARSHEEGAPLDKHTRRAKWAEVFHDTYWEMKRNPISSYFLIDVSGFLMSIPLLGRMFFPLKYFGAMDQMGKAFVPDVETRLAVDRDENRAPDGIVNFGFTVTEQADRVMGLLQNIGLLDDFAPIVVICAHGSSSENNPYINAYDCGACGGKGGEPNSRAVAVMANNPKVREVLAERGIHIPEDTWFVGGFHNTATEIVTLTDEVDIPDALRPNYEAVKRDMAEAVRRAARERCRRFASAPKDSDLDTSLHHTMERASDFSQIRPELGHATNACAVVGRRALTQGVFFDRRSFVISYDPTTDPEGTVLERILLAVGPVGAGINLEYYFSTVDPGVYGSDSKVPHNVSGLIGVMEGAHSDLRTGLPRQMTEVHEPMRLHLIVDADPNIAGAIYGRQPGIQQLLDGEWVILIVHDPATGDLLRFVPGVGFEKWDDSDLQEIPEVAESYDWFKGKYQCFLPPARITEPTKPWLE</sequence>
<organism evidence="7 8">
    <name type="scientific">Candidatus Rhodobacter oscarellae</name>
    <dbReference type="NCBI Taxonomy" id="1675527"/>
    <lineage>
        <taxon>Bacteria</taxon>
        <taxon>Pseudomonadati</taxon>
        <taxon>Pseudomonadota</taxon>
        <taxon>Alphaproteobacteria</taxon>
        <taxon>Rhodobacterales</taxon>
        <taxon>Rhodobacter group</taxon>
        <taxon>Rhodobacter</taxon>
    </lineage>
</organism>
<comment type="caution">
    <text evidence="7">The sequence shown here is derived from an EMBL/GenBank/DDBJ whole genome shotgun (WGS) entry which is preliminary data.</text>
</comment>
<proteinExistence type="inferred from homology"/>
<feature type="binding site" evidence="6">
    <location>
        <position position="722"/>
    </location>
    <ligand>
        <name>Zn(2+)</name>
        <dbReference type="ChEBI" id="CHEBI:29105"/>
    </ligand>
</feature>
<name>A0A0J9EBB0_9RHOB</name>
<keyword evidence="4 6" id="KW-0862">Zinc</keyword>
<dbReference type="HAMAP" id="MF_01871">
    <property type="entry name" value="DabA"/>
    <property type="match status" value="1"/>
</dbReference>
<dbReference type="Proteomes" id="UP000037178">
    <property type="component" value="Unassembled WGS sequence"/>
</dbReference>
<feature type="binding site" evidence="6">
    <location>
        <position position="926"/>
    </location>
    <ligand>
        <name>Zn(2+)</name>
        <dbReference type="ChEBI" id="CHEBI:29105"/>
    </ligand>
</feature>
<keyword evidence="8" id="KW-1185">Reference proteome</keyword>
<comment type="subcellular location">
    <subcellularLocation>
        <location evidence="6">Cell membrane</location>
        <topology evidence="6">Peripheral membrane protein</topology>
    </subcellularLocation>
</comment>
<reference evidence="7 8" key="1">
    <citation type="submission" date="2015-06" db="EMBL/GenBank/DDBJ databases">
        <title>Draft genome sequence of an Alphaproteobacteria species associated to the Mediterranean sponge Oscarella lobularis.</title>
        <authorList>
            <person name="Jourda C."/>
            <person name="Santini S."/>
            <person name="Claverie J.-M."/>
        </authorList>
    </citation>
    <scope>NUCLEOTIDE SEQUENCE [LARGE SCALE GENOMIC DNA]</scope>
    <source>
        <strain evidence="7">IGS</strain>
    </source>
</reference>
<keyword evidence="1 6" id="KW-0813">Transport</keyword>
<evidence type="ECO:0000313" key="8">
    <source>
        <dbReference type="Proteomes" id="UP000037178"/>
    </source>
</evidence>
<comment type="similarity">
    <text evidence="6">Belongs to the inorganic carbon transporter (TC 9.A.2) DabA family.</text>
</comment>
<comment type="cofactor">
    <cofactor evidence="6">
        <name>Zn(2+)</name>
        <dbReference type="ChEBI" id="CHEBI:29105"/>
    </cofactor>
</comment>
<dbReference type="EMBL" id="LFTY01000001">
    <property type="protein sequence ID" value="KMW59931.1"/>
    <property type="molecule type" value="Genomic_DNA"/>
</dbReference>
<feature type="binding site" evidence="6">
    <location>
        <position position="724"/>
    </location>
    <ligand>
        <name>Zn(2+)</name>
        <dbReference type="ChEBI" id="CHEBI:29105"/>
    </ligand>
</feature>
<comment type="function">
    <text evidence="6">Part of an energy-coupled inorganic carbon pump.</text>
</comment>
<evidence type="ECO:0000256" key="1">
    <source>
        <dbReference type="ARBA" id="ARBA00022448"/>
    </source>
</evidence>
<dbReference type="PATRIC" id="fig|1675527.3.peg.101"/>
<feature type="binding site" evidence="6">
    <location>
        <position position="911"/>
    </location>
    <ligand>
        <name>Zn(2+)</name>
        <dbReference type="ChEBI" id="CHEBI:29105"/>
    </ligand>
</feature>
<dbReference type="Pfam" id="PF10070">
    <property type="entry name" value="DabA"/>
    <property type="match status" value="1"/>
</dbReference>
<evidence type="ECO:0000256" key="2">
    <source>
        <dbReference type="ARBA" id="ARBA00022475"/>
    </source>
</evidence>
<keyword evidence="2 6" id="KW-1003">Cell membrane</keyword>
<dbReference type="RefSeq" id="WP_152912292.1">
    <property type="nucleotide sequence ID" value="NZ_LFTY01000001.1"/>
</dbReference>
<comment type="subunit">
    <text evidence="6">Forms a complex with DabB.</text>
</comment>
<evidence type="ECO:0000313" key="7">
    <source>
        <dbReference type="EMBL" id="KMW59931.1"/>
    </source>
</evidence>
<evidence type="ECO:0000256" key="3">
    <source>
        <dbReference type="ARBA" id="ARBA00022723"/>
    </source>
</evidence>
<accession>A0A0J9EBB0</accession>
<gene>
    <name evidence="6" type="primary">dabA</name>
    <name evidence="7" type="ORF">AIOL_000080</name>
</gene>
<dbReference type="AlphaFoldDB" id="A0A0J9EBB0"/>